<dbReference type="Proteomes" id="UP000186931">
    <property type="component" value="Unassembled WGS sequence"/>
</dbReference>
<keyword evidence="5" id="KW-1185">Reference proteome</keyword>
<evidence type="ECO:0000313" key="4">
    <source>
        <dbReference type="Proteomes" id="UP000186931"/>
    </source>
</evidence>
<dbReference type="EMBL" id="CP071769">
    <property type="protein sequence ID" value="QTD60490.1"/>
    <property type="molecule type" value="Genomic_DNA"/>
</dbReference>
<dbReference type="GeneID" id="64224011"/>
<evidence type="ECO:0000256" key="1">
    <source>
        <dbReference type="SAM" id="SignalP"/>
    </source>
</evidence>
<evidence type="ECO:0000313" key="5">
    <source>
        <dbReference type="Proteomes" id="UP000663954"/>
    </source>
</evidence>
<dbReference type="RefSeq" id="WP_070153126.1">
    <property type="nucleotide sequence ID" value="NZ_CP046044.1"/>
</dbReference>
<gene>
    <name evidence="2" type="ORF">BJN41_10220</name>
    <name evidence="3" type="ORF">J4G45_00505</name>
</gene>
<sequence>MIKRMIQMGFGLIAVVSFAATVQAAPAKFNHSGIQKGKVIETCYHSPCSVAKFVSYKQLNKTATESKIQVTLLGGSREWEAKKIDWNRSPHKVTVNCSYQRPTVQIGSQKTLIPLNDGLGVPGVLMVDAELYLYVCHKFEGAIENAVQKYGYNVQDDE</sequence>
<keyword evidence="1" id="KW-0732">Signal</keyword>
<accession>A0A1E8E3T9</accession>
<dbReference type="AlphaFoldDB" id="A0A1E8E3T9"/>
<keyword evidence="3" id="KW-0614">Plasmid</keyword>
<proteinExistence type="predicted"/>
<reference evidence="2 4" key="1">
    <citation type="submission" date="2016-10" db="EMBL/GenBank/DDBJ databases">
        <title>Genome of airborne Acinetobacter sp. 5-2Ac02 in the hospital environment: Species near to Acinetobacter towneri.</title>
        <authorList>
            <person name="Barbosa B."/>
            <person name="Fernandez-Garcia L."/>
            <person name="Gato E."/>
            <person name="Leao R."/>
            <person name="Albano R."/>
            <person name="Fernandez B."/>
            <person name="Fernandez-Cuenca F."/>
            <person name="Marques E."/>
            <person name="Tomas M."/>
        </authorList>
    </citation>
    <scope>NUCLEOTIDE SEQUENCE [LARGE SCALE GENOMIC DNA]</scope>
    <source>
        <strain evidence="2 4">5-2Ac02</strain>
    </source>
</reference>
<dbReference type="STRING" id="202956.BJN41_10220"/>
<feature type="signal peptide" evidence="1">
    <location>
        <begin position="1"/>
        <end position="19"/>
    </location>
</feature>
<protein>
    <submittedName>
        <fullName evidence="2">Uncharacterized protein</fullName>
    </submittedName>
</protein>
<dbReference type="EMBL" id="MKQS01000004">
    <property type="protein sequence ID" value="OFE44331.1"/>
    <property type="molecule type" value="Genomic_DNA"/>
</dbReference>
<evidence type="ECO:0000313" key="3">
    <source>
        <dbReference type="EMBL" id="QTD60490.1"/>
    </source>
</evidence>
<name>A0A1E8E3T9_9GAMM</name>
<reference evidence="3" key="3">
    <citation type="submission" date="2021-03" db="EMBL/GenBank/DDBJ databases">
        <authorList>
            <person name="Ma J."/>
        </authorList>
    </citation>
    <scope>NUCLEOTIDE SEQUENCE</scope>
    <source>
        <strain evidence="3">GX5</strain>
        <plasmid evidence="3">pGX5</plasmid>
    </source>
</reference>
<geneLocation type="plasmid" evidence="3 5">
    <name>pGX5</name>
</geneLocation>
<organism evidence="2 4">
    <name type="scientific">Acinetobacter towneri</name>
    <dbReference type="NCBI Taxonomy" id="202956"/>
    <lineage>
        <taxon>Bacteria</taxon>
        <taxon>Pseudomonadati</taxon>
        <taxon>Pseudomonadota</taxon>
        <taxon>Gammaproteobacteria</taxon>
        <taxon>Moraxellales</taxon>
        <taxon>Moraxellaceae</taxon>
        <taxon>Acinetobacter</taxon>
    </lineage>
</organism>
<dbReference type="Proteomes" id="UP000663954">
    <property type="component" value="Plasmid pGX5"/>
</dbReference>
<feature type="chain" id="PRO_5044557391" evidence="1">
    <location>
        <begin position="20"/>
        <end position="158"/>
    </location>
</feature>
<evidence type="ECO:0000313" key="2">
    <source>
        <dbReference type="EMBL" id="OFE44331.1"/>
    </source>
</evidence>
<reference evidence="3 5" key="2">
    <citation type="journal article" date="2020" name="Front. Cell. Infect. Microbiol.">
        <title>Characterization of Three Porcine Acinetobacter towneri Strains Co-Harboring tet(X3) and bla OXA-58.</title>
        <authorList>
            <person name="Ma J."/>
            <person name="Wang J."/>
            <person name="Feng J."/>
            <person name="Liu Y."/>
            <person name="Yang B."/>
            <person name="Li R."/>
            <person name="Bai L."/>
            <person name="He T."/>
            <person name="Wang X."/>
            <person name="Yang Z."/>
        </authorList>
    </citation>
    <scope>NUCLEOTIDE SEQUENCE [LARGE SCALE GENOMIC DNA]</scope>
    <source>
        <strain evidence="3 5">GX5</strain>
    </source>
</reference>